<evidence type="ECO:0000256" key="1">
    <source>
        <dbReference type="SAM" id="MobiDB-lite"/>
    </source>
</evidence>
<proteinExistence type="predicted"/>
<dbReference type="EMBL" id="JAVHJL010000003">
    <property type="protein sequence ID" value="KAK6507762.1"/>
    <property type="molecule type" value="Genomic_DNA"/>
</dbReference>
<evidence type="ECO:0000256" key="2">
    <source>
        <dbReference type="SAM" id="SignalP"/>
    </source>
</evidence>
<keyword evidence="2" id="KW-0732">Signal</keyword>
<organism evidence="3 4">
    <name type="scientific">Arthrobotrys musiformis</name>
    <dbReference type="NCBI Taxonomy" id="47236"/>
    <lineage>
        <taxon>Eukaryota</taxon>
        <taxon>Fungi</taxon>
        <taxon>Dikarya</taxon>
        <taxon>Ascomycota</taxon>
        <taxon>Pezizomycotina</taxon>
        <taxon>Orbiliomycetes</taxon>
        <taxon>Orbiliales</taxon>
        <taxon>Orbiliaceae</taxon>
        <taxon>Arthrobotrys</taxon>
    </lineage>
</organism>
<dbReference type="Proteomes" id="UP001370758">
    <property type="component" value="Unassembled WGS sequence"/>
</dbReference>
<protein>
    <submittedName>
        <fullName evidence="3">Uncharacterized protein</fullName>
    </submittedName>
</protein>
<evidence type="ECO:0000313" key="3">
    <source>
        <dbReference type="EMBL" id="KAK6507762.1"/>
    </source>
</evidence>
<evidence type="ECO:0000313" key="4">
    <source>
        <dbReference type="Proteomes" id="UP001370758"/>
    </source>
</evidence>
<feature type="region of interest" description="Disordered" evidence="1">
    <location>
        <begin position="174"/>
        <end position="223"/>
    </location>
</feature>
<comment type="caution">
    <text evidence="3">The sequence shown here is derived from an EMBL/GenBank/DDBJ whole genome shotgun (WGS) entry which is preliminary data.</text>
</comment>
<keyword evidence="4" id="KW-1185">Reference proteome</keyword>
<reference evidence="3 4" key="1">
    <citation type="submission" date="2023-08" db="EMBL/GenBank/DDBJ databases">
        <authorList>
            <person name="Palmer J.M."/>
        </authorList>
    </citation>
    <scope>NUCLEOTIDE SEQUENCE [LARGE SCALE GENOMIC DNA]</scope>
    <source>
        <strain evidence="3 4">TWF481</strain>
    </source>
</reference>
<sequence length="483" mass="52931">MLAVVSVHLVLLSTCLALPPGRQVPSLNYIPEREELNVPWGPGGLADMPEIVDETNLANPALNQQAVQAATGAAAVENTLSQIAELWNPFLDPDFNPPDANTDPIDFTQPINLVIANMLAGINPPAILNGPPVANQHEGQVQQAAVLIDEDDEEDAYGNGSFSLDDIIQIDFSEDPSSTGLGNMDDLDSHGSQPFATHPMAKRSLDTQESDRDAQAIQQSPQQKIFKREEGDLKIITPAQWEFWYEALNETAFAPLYDNIHKATDLGLDLEQAAFQVARFTKGDTNPNAFLKLVFYPMYDKIKGFALVSDGEDMAKELFDYQEPVKGMVEVNDNAIKEFLEENTDSSLAFSAAAANIAGSARKVRFTTNKEAATFESWVKDPQNREQGLAELIKDLAEAIDNVFSALSTLQSNYGFLGAQYEDVDFEEMAREVDEDIVVDTSPVTTSVRFDVTSSLDPEGDMFKSRELPKVLPPGAWPLSQTA</sequence>
<feature type="chain" id="PRO_5043709908" evidence="2">
    <location>
        <begin position="18"/>
        <end position="483"/>
    </location>
</feature>
<feature type="compositionally biased region" description="Basic and acidic residues" evidence="1">
    <location>
        <begin position="203"/>
        <end position="214"/>
    </location>
</feature>
<dbReference type="AlphaFoldDB" id="A0AAV9WG06"/>
<gene>
    <name evidence="3" type="ORF">TWF481_006184</name>
</gene>
<accession>A0AAV9WG06</accession>
<feature type="signal peptide" evidence="2">
    <location>
        <begin position="1"/>
        <end position="17"/>
    </location>
</feature>
<name>A0AAV9WG06_9PEZI</name>